<evidence type="ECO:0000313" key="2">
    <source>
        <dbReference type="EMBL" id="MBK0419826.1"/>
    </source>
</evidence>
<feature type="domain" description="Methyltransferase" evidence="1">
    <location>
        <begin position="50"/>
        <end position="139"/>
    </location>
</feature>
<accession>A0A934UVT3</accession>
<evidence type="ECO:0000313" key="3">
    <source>
        <dbReference type="Proteomes" id="UP000608530"/>
    </source>
</evidence>
<dbReference type="CDD" id="cd02440">
    <property type="entry name" value="AdoMet_MTases"/>
    <property type="match status" value="1"/>
</dbReference>
<dbReference type="InterPro" id="IPR050508">
    <property type="entry name" value="Methyltransf_Superfamily"/>
</dbReference>
<dbReference type="GO" id="GO:0032259">
    <property type="term" value="P:methylation"/>
    <property type="evidence" value="ECO:0007669"/>
    <property type="project" value="UniProtKB-KW"/>
</dbReference>
<dbReference type="InterPro" id="IPR029063">
    <property type="entry name" value="SAM-dependent_MTases_sf"/>
</dbReference>
<keyword evidence="2" id="KW-0489">Methyltransferase</keyword>
<evidence type="ECO:0000259" key="1">
    <source>
        <dbReference type="Pfam" id="PF13649"/>
    </source>
</evidence>
<dbReference type="InterPro" id="IPR041698">
    <property type="entry name" value="Methyltransf_25"/>
</dbReference>
<dbReference type="PANTHER" id="PTHR42912">
    <property type="entry name" value="METHYLTRANSFERASE"/>
    <property type="match status" value="1"/>
</dbReference>
<keyword evidence="3" id="KW-1185">Reference proteome</keyword>
<dbReference type="Pfam" id="PF13649">
    <property type="entry name" value="Methyltransf_25"/>
    <property type="match status" value="1"/>
</dbReference>
<proteinExistence type="predicted"/>
<protein>
    <submittedName>
        <fullName evidence="2">Class I SAM-dependent methyltransferase</fullName>
    </submittedName>
</protein>
<dbReference type="AlphaFoldDB" id="A0A934UVT3"/>
<reference evidence="2" key="1">
    <citation type="submission" date="2020-12" db="EMBL/GenBank/DDBJ databases">
        <title>Leucobacter sp. CAS1, isolated from Chromium sludge.</title>
        <authorList>
            <person name="Xu Z."/>
        </authorList>
    </citation>
    <scope>NUCLEOTIDE SEQUENCE</scope>
    <source>
        <strain evidence="2">CSA1</strain>
    </source>
</reference>
<dbReference type="Proteomes" id="UP000608530">
    <property type="component" value="Unassembled WGS sequence"/>
</dbReference>
<dbReference type="GO" id="GO:0008168">
    <property type="term" value="F:methyltransferase activity"/>
    <property type="evidence" value="ECO:0007669"/>
    <property type="project" value="UniProtKB-KW"/>
</dbReference>
<gene>
    <name evidence="2" type="ORF">JD276_12355</name>
</gene>
<name>A0A934UVT3_9MICO</name>
<organism evidence="2 3">
    <name type="scientific">Leucobacter chromiisoli</name>
    <dbReference type="NCBI Taxonomy" id="2796471"/>
    <lineage>
        <taxon>Bacteria</taxon>
        <taxon>Bacillati</taxon>
        <taxon>Actinomycetota</taxon>
        <taxon>Actinomycetes</taxon>
        <taxon>Micrococcales</taxon>
        <taxon>Microbacteriaceae</taxon>
        <taxon>Leucobacter</taxon>
    </lineage>
</organism>
<dbReference type="EMBL" id="JAEHOH010000017">
    <property type="protein sequence ID" value="MBK0419826.1"/>
    <property type="molecule type" value="Genomic_DNA"/>
</dbReference>
<comment type="caution">
    <text evidence="2">The sequence shown here is derived from an EMBL/GenBank/DDBJ whole genome shotgun (WGS) entry which is preliminary data.</text>
</comment>
<dbReference type="SUPFAM" id="SSF53335">
    <property type="entry name" value="S-adenosyl-L-methionine-dependent methyltransferases"/>
    <property type="match status" value="1"/>
</dbReference>
<dbReference type="RefSeq" id="WP_200115964.1">
    <property type="nucleotide sequence ID" value="NZ_JAEHOH010000017.1"/>
</dbReference>
<dbReference type="Gene3D" id="3.40.50.150">
    <property type="entry name" value="Vaccinia Virus protein VP39"/>
    <property type="match status" value="1"/>
</dbReference>
<keyword evidence="2" id="KW-0808">Transferase</keyword>
<sequence length="204" mass="21939">MTSETDRTVRTAYGARAEEYVDALGSVDAMHAEDRSLILRWAGEQRGPLLDAGCGPGHWTDLLRSSGSTVEGIDLVPEFLDSARARFPGAAFRSATLVDTGAPDGSLGGVLAWYSLIHTAPTEIDRALAEFARILRPGGGLLIGFFEWPELEPFPHAVVTAYRWPADALAGRIENAGFAVRERIARRDSGARPHGALLAERISG</sequence>